<evidence type="ECO:0000256" key="1">
    <source>
        <dbReference type="SAM" id="MobiDB-lite"/>
    </source>
</evidence>
<dbReference type="EMBL" id="JAGQFT010000035">
    <property type="protein sequence ID" value="MBR0562122.1"/>
    <property type="molecule type" value="Genomic_DNA"/>
</dbReference>
<keyword evidence="2" id="KW-1133">Transmembrane helix</keyword>
<organism evidence="3">
    <name type="scientific">Coralloluteibacterium stylophorae</name>
    <dbReference type="NCBI Taxonomy" id="1776034"/>
    <lineage>
        <taxon>Bacteria</taxon>
        <taxon>Pseudomonadati</taxon>
        <taxon>Pseudomonadota</taxon>
        <taxon>Gammaproteobacteria</taxon>
        <taxon>Lysobacterales</taxon>
        <taxon>Lysobacteraceae</taxon>
        <taxon>Coralloluteibacterium</taxon>
    </lineage>
</organism>
<feature type="transmembrane region" description="Helical" evidence="2">
    <location>
        <begin position="97"/>
        <end position="115"/>
    </location>
</feature>
<keyword evidence="2" id="KW-0812">Transmembrane</keyword>
<reference evidence="3" key="1">
    <citation type="submission" date="2021-04" db="EMBL/GenBank/DDBJ databases">
        <authorList>
            <person name="Karlyshev A.V."/>
        </authorList>
    </citation>
    <scope>NUCLEOTIDE SEQUENCE</scope>
    <source>
        <strain evidence="3">LMG 29479</strain>
    </source>
</reference>
<gene>
    <name evidence="3" type="ORF">KB893_06280</name>
</gene>
<dbReference type="Pfam" id="PF12412">
    <property type="entry name" value="DUF3667"/>
    <property type="match status" value="1"/>
</dbReference>
<dbReference type="InterPro" id="IPR022134">
    <property type="entry name" value="DUF3667"/>
</dbReference>
<evidence type="ECO:0000313" key="3">
    <source>
        <dbReference type="EMBL" id="MBR0562122.1"/>
    </source>
</evidence>
<feature type="transmembrane region" description="Helical" evidence="2">
    <location>
        <begin position="344"/>
        <end position="366"/>
    </location>
</feature>
<dbReference type="AlphaFoldDB" id="A0A8J7VS57"/>
<feature type="transmembrane region" description="Helical" evidence="2">
    <location>
        <begin position="387"/>
        <end position="408"/>
    </location>
</feature>
<evidence type="ECO:0000256" key="2">
    <source>
        <dbReference type="SAM" id="Phobius"/>
    </source>
</evidence>
<feature type="transmembrane region" description="Helical" evidence="2">
    <location>
        <begin position="276"/>
        <end position="299"/>
    </location>
</feature>
<proteinExistence type="predicted"/>
<protein>
    <submittedName>
        <fullName evidence="3">DUF3667 domain-containing protein</fullName>
    </submittedName>
</protein>
<keyword evidence="2" id="KW-0472">Membrane</keyword>
<name>A0A8J7VS57_9GAMM</name>
<accession>A0A8J7VS57</accession>
<feature type="region of interest" description="Disordered" evidence="1">
    <location>
        <begin position="196"/>
        <end position="224"/>
    </location>
</feature>
<sequence length="409" mass="43968">MQTDQGPPAVTAAPPATGAACANCGTPLLGEHCYACGQPVRGLVRHFSSIIGDFFDSVFELDSRIFCTLAPLFFRPGRLSSEYFAGRRVRYVSPVRLYVFLSLVAFFVAQVSMHLDAEVAAGPADAEIAADVAGSDVGDALRNAATVEEAERARDAALAEIRAARGDAAGVPGVGAALTVAEETVERSARERIEALQRGADDAAPDDDASDGASSTDEGEPVHFRFGDGANWDPVANPVEVAGAPAFFNRWLNRQIGRAQENIPRIRDNPDAFVDALVGAIPTTLFVLLPVFALMLKAAYLFKRRLYMEHLIVALHSHAFLCMALLVGVLLYDLNTWLGPKSTAVQAVLGLLQAALYLWIPVYLLLAQKRIYAQGWPMTLLKYFVIGNLYVMLLSLGLVAASLTSLVAM</sequence>
<feature type="transmembrane region" description="Helical" evidence="2">
    <location>
        <begin position="311"/>
        <end position="332"/>
    </location>
</feature>
<comment type="caution">
    <text evidence="3">The sequence shown here is derived from an EMBL/GenBank/DDBJ whole genome shotgun (WGS) entry which is preliminary data.</text>
</comment>